<dbReference type="OrthoDB" id="280949at2"/>
<name>A0A2S8GTH1_9BACT</name>
<reference evidence="2 3" key="1">
    <citation type="submission" date="2018-02" db="EMBL/GenBank/DDBJ databases">
        <title>Comparative genomes isolates from brazilian mangrove.</title>
        <authorList>
            <person name="Araujo J.E."/>
            <person name="Taketani R.G."/>
            <person name="Silva M.C.P."/>
            <person name="Loureco M.V."/>
            <person name="Andreote F.D."/>
        </authorList>
    </citation>
    <scope>NUCLEOTIDE SEQUENCE [LARGE SCALE GENOMIC DNA]</scope>
    <source>
        <strain evidence="2 3">Nap-Phe MGV</strain>
    </source>
</reference>
<organism evidence="2 3">
    <name type="scientific">Blastopirellula marina</name>
    <dbReference type="NCBI Taxonomy" id="124"/>
    <lineage>
        <taxon>Bacteria</taxon>
        <taxon>Pseudomonadati</taxon>
        <taxon>Planctomycetota</taxon>
        <taxon>Planctomycetia</taxon>
        <taxon>Pirellulales</taxon>
        <taxon>Pirellulaceae</taxon>
        <taxon>Blastopirellula</taxon>
    </lineage>
</organism>
<sequence length="104" mass="10676">MPISIEVTIAMTLIEFLLLLLVAGICGSIGQSLAGYSHGGCLVSVALGFIGALLGAWISRWLGVGDFLAVQIGGATFPIVWSIIGGALFAAVMALLSGRNRSIE</sequence>
<protein>
    <recommendedName>
        <fullName evidence="4">GlsB/YeaQ/YmgE family stress response membrane protein</fullName>
    </recommendedName>
</protein>
<gene>
    <name evidence="2" type="ORF">C5Y93_03390</name>
</gene>
<comment type="caution">
    <text evidence="2">The sequence shown here is derived from an EMBL/GenBank/DDBJ whole genome shotgun (WGS) entry which is preliminary data.</text>
</comment>
<feature type="transmembrane region" description="Helical" evidence="1">
    <location>
        <begin position="41"/>
        <end position="59"/>
    </location>
</feature>
<keyword evidence="1" id="KW-1133">Transmembrane helix</keyword>
<accession>A0A2S8GTH1</accession>
<proteinExistence type="predicted"/>
<keyword evidence="1" id="KW-0812">Transmembrane</keyword>
<dbReference type="EMBL" id="PUHZ01000004">
    <property type="protein sequence ID" value="PQO47712.1"/>
    <property type="molecule type" value="Genomic_DNA"/>
</dbReference>
<feature type="transmembrane region" description="Helical" evidence="1">
    <location>
        <begin position="6"/>
        <end position="29"/>
    </location>
</feature>
<evidence type="ECO:0008006" key="4">
    <source>
        <dbReference type="Google" id="ProtNLM"/>
    </source>
</evidence>
<dbReference type="Proteomes" id="UP000237819">
    <property type="component" value="Unassembled WGS sequence"/>
</dbReference>
<evidence type="ECO:0000256" key="1">
    <source>
        <dbReference type="SAM" id="Phobius"/>
    </source>
</evidence>
<evidence type="ECO:0000313" key="3">
    <source>
        <dbReference type="Proteomes" id="UP000237819"/>
    </source>
</evidence>
<evidence type="ECO:0000313" key="2">
    <source>
        <dbReference type="EMBL" id="PQO47712.1"/>
    </source>
</evidence>
<dbReference type="AlphaFoldDB" id="A0A2S8GTH1"/>
<keyword evidence="1" id="KW-0472">Membrane</keyword>
<feature type="transmembrane region" description="Helical" evidence="1">
    <location>
        <begin position="79"/>
        <end position="98"/>
    </location>
</feature>